<dbReference type="STRING" id="479893.CPX_001338"/>
<dbReference type="SUPFAM" id="SSF48300">
    <property type="entry name" value="Ribosomal protein L7/12, oligomerisation (N-terminal) domain"/>
    <property type="match status" value="1"/>
</dbReference>
<dbReference type="HAMAP" id="MF_00368">
    <property type="entry name" value="Ribosomal_bL12"/>
    <property type="match status" value="1"/>
</dbReference>
<dbReference type="PANTHER" id="PTHR45987:SF4">
    <property type="entry name" value="LARGE RIBOSOMAL SUBUNIT PROTEIN BL12M"/>
    <property type="match status" value="1"/>
</dbReference>
<accession>A0A0M1N0E6</accession>
<keyword evidence="2 4" id="KW-0689">Ribosomal protein</keyword>
<dbReference type="GO" id="GO:0006412">
    <property type="term" value="P:translation"/>
    <property type="evidence" value="ECO:0007669"/>
    <property type="project" value="UniProtKB-UniRule"/>
</dbReference>
<dbReference type="RefSeq" id="WP_053521315.1">
    <property type="nucleotide sequence ID" value="NZ_LHCF01000002.1"/>
</dbReference>
<dbReference type="InterPro" id="IPR014719">
    <property type="entry name" value="Ribosomal_bL12_C/ClpS-like"/>
</dbReference>
<dbReference type="Gene3D" id="3.30.1390.10">
    <property type="match status" value="1"/>
</dbReference>
<protein>
    <recommendedName>
        <fullName evidence="4">Large ribosomal subunit protein bL12</fullName>
    </recommendedName>
</protein>
<dbReference type="CDD" id="cd00387">
    <property type="entry name" value="Ribosomal_L7_L12"/>
    <property type="match status" value="1"/>
</dbReference>
<comment type="caution">
    <text evidence="7">The sequence shown here is derived from an EMBL/GenBank/DDBJ whole genome shotgun (WGS) entry which is preliminary data.</text>
</comment>
<dbReference type="InterPro" id="IPR036235">
    <property type="entry name" value="Ribosomal_bL12_oligo_N_sf"/>
</dbReference>
<dbReference type="FunFam" id="3.30.1390.10:FF:000001">
    <property type="entry name" value="50S ribosomal protein L7/L12"/>
    <property type="match status" value="1"/>
</dbReference>
<feature type="domain" description="Large ribosomal subunit protein bL12 oligomerization" evidence="6">
    <location>
        <begin position="5"/>
        <end position="50"/>
    </location>
</feature>
<dbReference type="GO" id="GO:0003735">
    <property type="term" value="F:structural constituent of ribosome"/>
    <property type="evidence" value="ECO:0007669"/>
    <property type="project" value="InterPro"/>
</dbReference>
<evidence type="ECO:0000259" key="5">
    <source>
        <dbReference type="Pfam" id="PF00542"/>
    </source>
</evidence>
<comment type="similarity">
    <text evidence="1 4">Belongs to the bacterial ribosomal protein bL12 family.</text>
</comment>
<dbReference type="Pfam" id="PF00542">
    <property type="entry name" value="Ribosomal_L12"/>
    <property type="match status" value="1"/>
</dbReference>
<dbReference type="GO" id="GO:0022625">
    <property type="term" value="C:cytosolic large ribosomal subunit"/>
    <property type="evidence" value="ECO:0007669"/>
    <property type="project" value="TreeGrafter"/>
</dbReference>
<dbReference type="SUPFAM" id="SSF54736">
    <property type="entry name" value="ClpS-like"/>
    <property type="match status" value="1"/>
</dbReference>
<comment type="subunit">
    <text evidence="4">Homodimer. Part of the ribosomal stalk of the 50S ribosomal subunit. Forms a multimeric L10(L12)X complex, where L10 forms an elongated spine to which 2 to 4 L12 dimers bind in a sequential fashion. Binds GTP-bound translation factors.</text>
</comment>
<dbReference type="EMBL" id="LHCF01000002">
    <property type="protein sequence ID" value="KOR75638.1"/>
    <property type="molecule type" value="Genomic_DNA"/>
</dbReference>
<evidence type="ECO:0000313" key="8">
    <source>
        <dbReference type="Proteomes" id="UP000037386"/>
    </source>
</evidence>
<evidence type="ECO:0000256" key="3">
    <source>
        <dbReference type="ARBA" id="ARBA00023274"/>
    </source>
</evidence>
<dbReference type="Proteomes" id="UP000037386">
    <property type="component" value="Unassembled WGS sequence"/>
</dbReference>
<dbReference type="AlphaFoldDB" id="A0A0M1N0E6"/>
<organism evidence="7 8">
    <name type="scientific">Candidatus Phytoplasma pruni</name>
    <dbReference type="NCBI Taxonomy" id="479893"/>
    <lineage>
        <taxon>Bacteria</taxon>
        <taxon>Bacillati</taxon>
        <taxon>Mycoplasmatota</taxon>
        <taxon>Mollicutes</taxon>
        <taxon>Acholeplasmatales</taxon>
        <taxon>Acholeplasmataceae</taxon>
        <taxon>Candidatus Phytoplasma</taxon>
        <taxon>16SrIII (X-disease group)</taxon>
    </lineage>
</organism>
<dbReference type="OrthoDB" id="9811748at2"/>
<evidence type="ECO:0000256" key="1">
    <source>
        <dbReference type="ARBA" id="ARBA00007197"/>
    </source>
</evidence>
<feature type="domain" description="Large ribosomal subunit protein bL12 C-terminal" evidence="5">
    <location>
        <begin position="59"/>
        <end position="125"/>
    </location>
</feature>
<gene>
    <name evidence="4 7" type="primary">rplL</name>
    <name evidence="7" type="ORF">CPX_001338</name>
</gene>
<dbReference type="Pfam" id="PF16320">
    <property type="entry name" value="Ribosomal_L12_N"/>
    <property type="match status" value="1"/>
</dbReference>
<comment type="function">
    <text evidence="4">Forms part of the ribosomal stalk which helps the ribosome interact with GTP-bound translation factors. Is thus essential for accurate translation.</text>
</comment>
<dbReference type="InterPro" id="IPR000206">
    <property type="entry name" value="Ribosomal_bL12"/>
</dbReference>
<evidence type="ECO:0000313" key="7">
    <source>
        <dbReference type="EMBL" id="KOR75638.1"/>
    </source>
</evidence>
<dbReference type="PATRIC" id="fig|479893.3.peg.117"/>
<dbReference type="InterPro" id="IPR008932">
    <property type="entry name" value="Ribosomal_bL12_oligo"/>
</dbReference>
<evidence type="ECO:0000256" key="2">
    <source>
        <dbReference type="ARBA" id="ARBA00022980"/>
    </source>
</evidence>
<evidence type="ECO:0000259" key="6">
    <source>
        <dbReference type="Pfam" id="PF16320"/>
    </source>
</evidence>
<dbReference type="PANTHER" id="PTHR45987">
    <property type="entry name" value="39S RIBOSOMAL PROTEIN L12"/>
    <property type="match status" value="1"/>
</dbReference>
<dbReference type="InterPro" id="IPR013823">
    <property type="entry name" value="Ribosomal_bL12_C"/>
</dbReference>
<sequence>MTKLTKEVFIESLKRMSLLEIKILVDGLKEEFGIDPSASLALAGNGADSAAVVEEQTEFRVILKNFGSSKINVIKMIREITGLGLVDAKNLTETPDATVKKNVSKDEAEKIKTKLEALGAKVELK</sequence>
<proteinExistence type="inferred from homology"/>
<keyword evidence="3 4" id="KW-0687">Ribonucleoprotein</keyword>
<dbReference type="Gene3D" id="1.20.5.710">
    <property type="entry name" value="Single helix bin"/>
    <property type="match status" value="1"/>
</dbReference>
<dbReference type="NCBIfam" id="TIGR00855">
    <property type="entry name" value="L12"/>
    <property type="match status" value="1"/>
</dbReference>
<dbReference type="GO" id="GO:0003729">
    <property type="term" value="F:mRNA binding"/>
    <property type="evidence" value="ECO:0007669"/>
    <property type="project" value="TreeGrafter"/>
</dbReference>
<name>A0A0M1N0E6_9MOLU</name>
<evidence type="ECO:0000256" key="4">
    <source>
        <dbReference type="HAMAP-Rule" id="MF_00368"/>
    </source>
</evidence>
<reference evidence="8" key="1">
    <citation type="submission" date="2015-05" db="EMBL/GenBank/DDBJ databases">
        <title>Draft genome sequence of 'Candidatus Phytoplasma Pruni' strain CX, a plant pathogenic bacterium.</title>
        <authorList>
            <person name="Lee I.-M."/>
            <person name="Bottner-Parker K.D."/>
            <person name="Shao J."/>
            <person name="Gundersen-Rindal D.E."/>
            <person name="Zhao Y."/>
            <person name="Davis R.E."/>
        </authorList>
    </citation>
    <scope>NUCLEOTIDE SEQUENCE [LARGE SCALE GENOMIC DNA]</scope>
    <source>
        <strain evidence="8">CX</strain>
    </source>
</reference>